<keyword evidence="2" id="KW-1185">Reference proteome</keyword>
<dbReference type="Proteomes" id="UP000324222">
    <property type="component" value="Unassembled WGS sequence"/>
</dbReference>
<evidence type="ECO:0000313" key="2">
    <source>
        <dbReference type="Proteomes" id="UP000324222"/>
    </source>
</evidence>
<accession>A0A5B7DZ02</accession>
<proteinExistence type="predicted"/>
<comment type="caution">
    <text evidence="1">The sequence shown here is derived from an EMBL/GenBank/DDBJ whole genome shotgun (WGS) entry which is preliminary data.</text>
</comment>
<dbReference type="EMBL" id="VSRR010001562">
    <property type="protein sequence ID" value="MPC26153.1"/>
    <property type="molecule type" value="Genomic_DNA"/>
</dbReference>
<organism evidence="1 2">
    <name type="scientific">Portunus trituberculatus</name>
    <name type="common">Swimming crab</name>
    <name type="synonym">Neptunus trituberculatus</name>
    <dbReference type="NCBI Taxonomy" id="210409"/>
    <lineage>
        <taxon>Eukaryota</taxon>
        <taxon>Metazoa</taxon>
        <taxon>Ecdysozoa</taxon>
        <taxon>Arthropoda</taxon>
        <taxon>Crustacea</taxon>
        <taxon>Multicrustacea</taxon>
        <taxon>Malacostraca</taxon>
        <taxon>Eumalacostraca</taxon>
        <taxon>Eucarida</taxon>
        <taxon>Decapoda</taxon>
        <taxon>Pleocyemata</taxon>
        <taxon>Brachyura</taxon>
        <taxon>Eubrachyura</taxon>
        <taxon>Portunoidea</taxon>
        <taxon>Portunidae</taxon>
        <taxon>Portuninae</taxon>
        <taxon>Portunus</taxon>
    </lineage>
</organism>
<protein>
    <submittedName>
        <fullName evidence="1">Uncharacterized protein</fullName>
    </submittedName>
</protein>
<name>A0A5B7DZ02_PORTR</name>
<reference evidence="1 2" key="1">
    <citation type="submission" date="2019-05" db="EMBL/GenBank/DDBJ databases">
        <title>Another draft genome of Portunus trituberculatus and its Hox gene families provides insights of decapod evolution.</title>
        <authorList>
            <person name="Jeong J.-H."/>
            <person name="Song I."/>
            <person name="Kim S."/>
            <person name="Choi T."/>
            <person name="Kim D."/>
            <person name="Ryu S."/>
            <person name="Kim W."/>
        </authorList>
    </citation>
    <scope>NUCLEOTIDE SEQUENCE [LARGE SCALE GENOMIC DNA]</scope>
    <source>
        <tissue evidence="1">Muscle</tissue>
    </source>
</reference>
<gene>
    <name evidence="1" type="ORF">E2C01_019286</name>
</gene>
<sequence>MFVVGKPERLQIPGKVFVDKIDPRSDATRPRRARLGRCSPSTILSSPCGRTLSSQGGSL</sequence>
<dbReference type="AlphaFoldDB" id="A0A5B7DZ02"/>
<evidence type="ECO:0000313" key="1">
    <source>
        <dbReference type="EMBL" id="MPC26153.1"/>
    </source>
</evidence>